<accession>A0A5B7K3F4</accession>
<dbReference type="AlphaFoldDB" id="A0A5B7K3F4"/>
<feature type="compositionally biased region" description="Basic and acidic residues" evidence="1">
    <location>
        <begin position="27"/>
        <end position="37"/>
    </location>
</feature>
<reference evidence="2 3" key="1">
    <citation type="submission" date="2019-05" db="EMBL/GenBank/DDBJ databases">
        <title>Another draft genome of Portunus trituberculatus and its Hox gene families provides insights of decapod evolution.</title>
        <authorList>
            <person name="Jeong J.-H."/>
            <person name="Song I."/>
            <person name="Kim S."/>
            <person name="Choi T."/>
            <person name="Kim D."/>
            <person name="Ryu S."/>
            <person name="Kim W."/>
        </authorList>
    </citation>
    <scope>NUCLEOTIDE SEQUENCE [LARGE SCALE GENOMIC DNA]</scope>
    <source>
        <tissue evidence="2">Muscle</tissue>
    </source>
</reference>
<organism evidence="2 3">
    <name type="scientific">Portunus trituberculatus</name>
    <name type="common">Swimming crab</name>
    <name type="synonym">Neptunus trituberculatus</name>
    <dbReference type="NCBI Taxonomy" id="210409"/>
    <lineage>
        <taxon>Eukaryota</taxon>
        <taxon>Metazoa</taxon>
        <taxon>Ecdysozoa</taxon>
        <taxon>Arthropoda</taxon>
        <taxon>Crustacea</taxon>
        <taxon>Multicrustacea</taxon>
        <taxon>Malacostraca</taxon>
        <taxon>Eumalacostraca</taxon>
        <taxon>Eucarida</taxon>
        <taxon>Decapoda</taxon>
        <taxon>Pleocyemata</taxon>
        <taxon>Brachyura</taxon>
        <taxon>Eubrachyura</taxon>
        <taxon>Portunoidea</taxon>
        <taxon>Portunidae</taxon>
        <taxon>Portuninae</taxon>
        <taxon>Portunus</taxon>
    </lineage>
</organism>
<sequence length="79" mass="9117">MTQPITKEVIAEFEEVLPDIREVIKTRSSRAKKDVADASRQTRGRGRGRGRGQGIGRTARVEAQYSYRDNRWRERGVKE</sequence>
<gene>
    <name evidence="2" type="ORF">E2C01_099273</name>
</gene>
<proteinExistence type="predicted"/>
<evidence type="ECO:0000313" key="2">
    <source>
        <dbReference type="EMBL" id="MPD03631.1"/>
    </source>
</evidence>
<keyword evidence="3" id="KW-1185">Reference proteome</keyword>
<evidence type="ECO:0000313" key="3">
    <source>
        <dbReference type="Proteomes" id="UP000324222"/>
    </source>
</evidence>
<evidence type="ECO:0000256" key="1">
    <source>
        <dbReference type="SAM" id="MobiDB-lite"/>
    </source>
</evidence>
<name>A0A5B7K3F4_PORTR</name>
<feature type="region of interest" description="Disordered" evidence="1">
    <location>
        <begin position="27"/>
        <end position="62"/>
    </location>
</feature>
<dbReference type="EMBL" id="VSRR010137078">
    <property type="protein sequence ID" value="MPD03631.1"/>
    <property type="molecule type" value="Genomic_DNA"/>
</dbReference>
<protein>
    <submittedName>
        <fullName evidence="2">Uncharacterized protein</fullName>
    </submittedName>
</protein>
<comment type="caution">
    <text evidence="2">The sequence shown here is derived from an EMBL/GenBank/DDBJ whole genome shotgun (WGS) entry which is preliminary data.</text>
</comment>
<dbReference type="Proteomes" id="UP000324222">
    <property type="component" value="Unassembled WGS sequence"/>
</dbReference>